<comment type="similarity">
    <text evidence="2">Belongs to the RNase H family.</text>
</comment>
<dbReference type="GO" id="GO:0003676">
    <property type="term" value="F:nucleic acid binding"/>
    <property type="evidence" value="ECO:0007669"/>
    <property type="project" value="InterPro"/>
</dbReference>
<evidence type="ECO:0000256" key="1">
    <source>
        <dbReference type="ARBA" id="ARBA00000077"/>
    </source>
</evidence>
<evidence type="ECO:0000256" key="5">
    <source>
        <dbReference type="ARBA" id="ARBA00022723"/>
    </source>
</evidence>
<dbReference type="PROSITE" id="PS50879">
    <property type="entry name" value="RNASE_H_1"/>
    <property type="match status" value="1"/>
</dbReference>
<protein>
    <recommendedName>
        <fullName evidence="3">ribonuclease H</fullName>
        <ecNumber evidence="3">3.1.26.4</ecNumber>
    </recommendedName>
</protein>
<keyword evidence="6" id="KW-0255">Endonuclease</keyword>
<evidence type="ECO:0000313" key="10">
    <source>
        <dbReference type="Proteomes" id="UP001160148"/>
    </source>
</evidence>
<evidence type="ECO:0000313" key="9">
    <source>
        <dbReference type="EMBL" id="CAI6356611.1"/>
    </source>
</evidence>
<evidence type="ECO:0000256" key="7">
    <source>
        <dbReference type="ARBA" id="ARBA00022801"/>
    </source>
</evidence>
<dbReference type="InterPro" id="IPR036397">
    <property type="entry name" value="RNaseH_sf"/>
</dbReference>
<dbReference type="InterPro" id="IPR012337">
    <property type="entry name" value="RNaseH-like_sf"/>
</dbReference>
<dbReference type="Proteomes" id="UP001160148">
    <property type="component" value="Unassembled WGS sequence"/>
</dbReference>
<dbReference type="GO" id="GO:0046872">
    <property type="term" value="F:metal ion binding"/>
    <property type="evidence" value="ECO:0007669"/>
    <property type="project" value="UniProtKB-KW"/>
</dbReference>
<keyword evidence="4" id="KW-0540">Nuclease</keyword>
<proteinExistence type="inferred from homology"/>
<feature type="domain" description="RNase H type-1" evidence="8">
    <location>
        <begin position="209"/>
        <end position="337"/>
    </location>
</feature>
<dbReference type="EC" id="3.1.26.4" evidence="3"/>
<name>A0AAV0WLA4_9HEMI</name>
<evidence type="ECO:0000256" key="6">
    <source>
        <dbReference type="ARBA" id="ARBA00022759"/>
    </source>
</evidence>
<dbReference type="Pfam" id="PF00075">
    <property type="entry name" value="RNase_H"/>
    <property type="match status" value="1"/>
</dbReference>
<comment type="catalytic activity">
    <reaction evidence="1">
        <text>Endonucleolytic cleavage to 5'-phosphomonoester.</text>
        <dbReference type="EC" id="3.1.26.4"/>
    </reaction>
</comment>
<keyword evidence="7" id="KW-0378">Hydrolase</keyword>
<evidence type="ECO:0000256" key="3">
    <source>
        <dbReference type="ARBA" id="ARBA00012180"/>
    </source>
</evidence>
<dbReference type="GO" id="GO:0043137">
    <property type="term" value="P:DNA replication, removal of RNA primer"/>
    <property type="evidence" value="ECO:0007669"/>
    <property type="project" value="TreeGrafter"/>
</dbReference>
<dbReference type="PANTHER" id="PTHR10642:SF26">
    <property type="entry name" value="RIBONUCLEASE H1"/>
    <property type="match status" value="1"/>
</dbReference>
<dbReference type="Gene3D" id="3.30.420.10">
    <property type="entry name" value="Ribonuclease H-like superfamily/Ribonuclease H"/>
    <property type="match status" value="1"/>
</dbReference>
<dbReference type="PANTHER" id="PTHR10642">
    <property type="entry name" value="RIBONUCLEASE H1"/>
    <property type="match status" value="1"/>
</dbReference>
<sequence>MGEYQLINNNTIKILGIIFDRKCSWTHHINSLKNSISPRLNVIKMLSHTSWGSKTHVLLTIYKSLILSKFDYGSFIWTTAHKSISKKLDTIHNSGLRMSIGAYRSSPIPSIYNLACTQPLDIRRLKITLNHELKLASTLPTLDFKPIFQMLPSLLQENNLDTSKILTITPSLTPQWKNLIETNTELSIFKKDDTPPSIYKKEYFHIIQNITSEKMYTDASKSQDGVGAAVIWNNSELMYKLPSTCSVFTAESIAILKALDIITDHHLQDTIIFTDSLSAINNIKNTYNPSDIGLHIQNKIHTLQYHNNFKIKLFWIPGHSSIIENELADLAAKSAISSPLSTSSQIISSSDIRSLITKKCQQTWHQRWTSYYTKLNRIKHNTVNWTFPIEIHRKFEVIITRLRIGHTKISHSFLMAKEEPPMCPSCGVQVTISHILTECQTYHNARTSHNLPESLSEILSNHPQSIVNIIKFIAAANLQTKI</sequence>
<evidence type="ECO:0000259" key="8">
    <source>
        <dbReference type="PROSITE" id="PS50879"/>
    </source>
</evidence>
<accession>A0AAV0WLA4</accession>
<gene>
    <name evidence="9" type="ORF">MEUPH1_LOCUS12329</name>
</gene>
<evidence type="ECO:0000256" key="2">
    <source>
        <dbReference type="ARBA" id="ARBA00005300"/>
    </source>
</evidence>
<dbReference type="EMBL" id="CARXXK010000002">
    <property type="protein sequence ID" value="CAI6356611.1"/>
    <property type="molecule type" value="Genomic_DNA"/>
</dbReference>
<organism evidence="9 10">
    <name type="scientific">Macrosiphum euphorbiae</name>
    <name type="common">potato aphid</name>
    <dbReference type="NCBI Taxonomy" id="13131"/>
    <lineage>
        <taxon>Eukaryota</taxon>
        <taxon>Metazoa</taxon>
        <taxon>Ecdysozoa</taxon>
        <taxon>Arthropoda</taxon>
        <taxon>Hexapoda</taxon>
        <taxon>Insecta</taxon>
        <taxon>Pterygota</taxon>
        <taxon>Neoptera</taxon>
        <taxon>Paraneoptera</taxon>
        <taxon>Hemiptera</taxon>
        <taxon>Sternorrhyncha</taxon>
        <taxon>Aphidomorpha</taxon>
        <taxon>Aphidoidea</taxon>
        <taxon>Aphididae</taxon>
        <taxon>Macrosiphini</taxon>
        <taxon>Macrosiphum</taxon>
    </lineage>
</organism>
<dbReference type="InterPro" id="IPR002156">
    <property type="entry name" value="RNaseH_domain"/>
</dbReference>
<reference evidence="9 10" key="1">
    <citation type="submission" date="2023-01" db="EMBL/GenBank/DDBJ databases">
        <authorList>
            <person name="Whitehead M."/>
        </authorList>
    </citation>
    <scope>NUCLEOTIDE SEQUENCE [LARGE SCALE GENOMIC DNA]</scope>
</reference>
<comment type="caution">
    <text evidence="9">The sequence shown here is derived from an EMBL/GenBank/DDBJ whole genome shotgun (WGS) entry which is preliminary data.</text>
</comment>
<keyword evidence="10" id="KW-1185">Reference proteome</keyword>
<evidence type="ECO:0000256" key="4">
    <source>
        <dbReference type="ARBA" id="ARBA00022722"/>
    </source>
</evidence>
<keyword evidence="5" id="KW-0479">Metal-binding</keyword>
<dbReference type="SUPFAM" id="SSF53098">
    <property type="entry name" value="Ribonuclease H-like"/>
    <property type="match status" value="1"/>
</dbReference>
<dbReference type="GO" id="GO:0004523">
    <property type="term" value="F:RNA-DNA hybrid ribonuclease activity"/>
    <property type="evidence" value="ECO:0007669"/>
    <property type="project" value="UniProtKB-EC"/>
</dbReference>
<dbReference type="AlphaFoldDB" id="A0AAV0WLA4"/>
<dbReference type="InterPro" id="IPR050092">
    <property type="entry name" value="RNase_H"/>
</dbReference>
<dbReference type="CDD" id="cd09276">
    <property type="entry name" value="Rnase_HI_RT_non_LTR"/>
    <property type="match status" value="1"/>
</dbReference>